<dbReference type="STRING" id="33033.NW74_05285"/>
<feature type="binding site" evidence="8">
    <location>
        <position position="327"/>
    </location>
    <ligand>
        <name>Mn(2+)</name>
        <dbReference type="ChEBI" id="CHEBI:29035"/>
        <label>1</label>
    </ligand>
</feature>
<feature type="binding site" evidence="8">
    <location>
        <position position="329"/>
    </location>
    <ligand>
        <name>Mn(2+)</name>
        <dbReference type="ChEBI" id="CHEBI:29035"/>
        <label>1</label>
    </ligand>
</feature>
<keyword evidence="8" id="KW-0464">Manganese</keyword>
<dbReference type="RefSeq" id="WP_041954277.1">
    <property type="nucleotide sequence ID" value="NZ_CP009761.1"/>
</dbReference>
<dbReference type="EMBL" id="CP009761">
    <property type="protein sequence ID" value="AIZ36788.1"/>
    <property type="molecule type" value="Genomic_DNA"/>
</dbReference>
<feature type="binding site" evidence="8">
    <location>
        <position position="268"/>
    </location>
    <ligand>
        <name>Mn(2+)</name>
        <dbReference type="ChEBI" id="CHEBI:29035"/>
        <label>2</label>
    </ligand>
</feature>
<dbReference type="SUPFAM" id="SSF52949">
    <property type="entry name" value="Macro domain-like"/>
    <property type="match status" value="1"/>
</dbReference>
<dbReference type="Proteomes" id="UP000031386">
    <property type="component" value="Chromosome"/>
</dbReference>
<evidence type="ECO:0000256" key="3">
    <source>
        <dbReference type="ARBA" id="ARBA00009528"/>
    </source>
</evidence>
<feature type="binding site" evidence="8">
    <location>
        <position position="250"/>
    </location>
    <ligand>
        <name>Mn(2+)</name>
        <dbReference type="ChEBI" id="CHEBI:29035"/>
        <label>1</label>
    </ligand>
</feature>
<dbReference type="GO" id="GO:0030145">
    <property type="term" value="F:manganese ion binding"/>
    <property type="evidence" value="ECO:0007669"/>
    <property type="project" value="UniProtKB-UniRule"/>
</dbReference>
<evidence type="ECO:0000256" key="4">
    <source>
        <dbReference type="ARBA" id="ARBA00022438"/>
    </source>
</evidence>
<evidence type="ECO:0000256" key="2">
    <source>
        <dbReference type="ARBA" id="ARBA00000967"/>
    </source>
</evidence>
<dbReference type="HAMAP" id="MF_00181">
    <property type="entry name" value="Cytosol_peptidase_M17"/>
    <property type="match status" value="1"/>
</dbReference>
<dbReference type="PANTHER" id="PTHR11963">
    <property type="entry name" value="LEUCINE AMINOPEPTIDASE-RELATED"/>
    <property type="match status" value="1"/>
</dbReference>
<feature type="binding site" evidence="8">
    <location>
        <position position="329"/>
    </location>
    <ligand>
        <name>Mn(2+)</name>
        <dbReference type="ChEBI" id="CHEBI:29035"/>
        <label>2</label>
    </ligand>
</feature>
<dbReference type="NCBIfam" id="NF002083">
    <property type="entry name" value="PRK00913.3-5"/>
    <property type="match status" value="1"/>
</dbReference>
<name>A0A0B4S1X2_9FIRM</name>
<comment type="function">
    <text evidence="7 8">Presumably involved in the processing and regular turnover of intracellular proteins. Catalyzes the removal of unsubstituted N-terminal amino acids from various peptides.</text>
</comment>
<dbReference type="Gene3D" id="3.40.220.10">
    <property type="entry name" value="Leucine Aminopeptidase, subunit E, domain 1"/>
    <property type="match status" value="1"/>
</dbReference>
<dbReference type="InterPro" id="IPR043472">
    <property type="entry name" value="Macro_dom-like"/>
</dbReference>
<evidence type="ECO:0000256" key="6">
    <source>
        <dbReference type="ARBA" id="ARBA00022801"/>
    </source>
</evidence>
<feature type="binding site" evidence="8">
    <location>
        <position position="250"/>
    </location>
    <ligand>
        <name>Mn(2+)</name>
        <dbReference type="ChEBI" id="CHEBI:29035"/>
        <label>2</label>
    </ligand>
</feature>
<feature type="active site" evidence="8">
    <location>
        <position position="331"/>
    </location>
</feature>
<reference evidence="10 11" key="1">
    <citation type="submission" date="2014-10" db="EMBL/GenBank/DDBJ databases">
        <title>Complete genome sequence of Parvimonas micra KCOM 1535 (= ChDC B708).</title>
        <authorList>
            <person name="Kook J.-K."/>
            <person name="Park S.-N."/>
            <person name="Lim Y.K."/>
            <person name="Roh H."/>
        </authorList>
    </citation>
    <scope>NUCLEOTIDE SEQUENCE [LARGE SCALE GENOMIC DNA]</scope>
    <source>
        <strain evidence="11">KCOM 1535 / ChDC B708</strain>
    </source>
</reference>
<comment type="catalytic activity">
    <reaction evidence="2 8">
        <text>Release of an N-terminal amino acid, preferentially leucine, but not glutamic or aspartic acids.</text>
        <dbReference type="EC" id="3.4.11.10"/>
    </reaction>
</comment>
<dbReference type="InterPro" id="IPR011356">
    <property type="entry name" value="Leucine_aapep/pepB"/>
</dbReference>
<organism evidence="10 11">
    <name type="scientific">Parvimonas micra</name>
    <dbReference type="NCBI Taxonomy" id="33033"/>
    <lineage>
        <taxon>Bacteria</taxon>
        <taxon>Bacillati</taxon>
        <taxon>Bacillota</taxon>
        <taxon>Tissierellia</taxon>
        <taxon>Tissierellales</taxon>
        <taxon>Peptoniphilaceae</taxon>
        <taxon>Parvimonas</taxon>
    </lineage>
</organism>
<dbReference type="AlphaFoldDB" id="A0A0B4S1X2"/>
<keyword evidence="8" id="KW-0479">Metal-binding</keyword>
<dbReference type="InterPro" id="IPR023042">
    <property type="entry name" value="Peptidase_M17_leu_NH2_pept"/>
</dbReference>
<dbReference type="Gene3D" id="3.40.630.10">
    <property type="entry name" value="Zn peptidases"/>
    <property type="match status" value="1"/>
</dbReference>
<gene>
    <name evidence="8" type="primary">pepA</name>
    <name evidence="10" type="ORF">NW74_05285</name>
</gene>
<dbReference type="InterPro" id="IPR000819">
    <property type="entry name" value="Peptidase_M17_C"/>
</dbReference>
<evidence type="ECO:0000256" key="7">
    <source>
        <dbReference type="ARBA" id="ARBA00049972"/>
    </source>
</evidence>
<dbReference type="SUPFAM" id="SSF53187">
    <property type="entry name" value="Zn-dependent exopeptidases"/>
    <property type="match status" value="1"/>
</dbReference>
<dbReference type="CDD" id="cd00433">
    <property type="entry name" value="Peptidase_M17"/>
    <property type="match status" value="1"/>
</dbReference>
<accession>A0A0B4S1X2</accession>
<comment type="similarity">
    <text evidence="3 8">Belongs to the peptidase M17 family.</text>
</comment>
<dbReference type="OrthoDB" id="9809354at2"/>
<dbReference type="KEGG" id="pmic:NW74_05285"/>
<dbReference type="PANTHER" id="PTHR11963:SF23">
    <property type="entry name" value="CYTOSOL AMINOPEPTIDASE"/>
    <property type="match status" value="1"/>
</dbReference>
<evidence type="ECO:0000259" key="9">
    <source>
        <dbReference type="PROSITE" id="PS00631"/>
    </source>
</evidence>
<dbReference type="EC" id="3.4.11.1" evidence="8"/>
<feature type="domain" description="Cytosol aminopeptidase" evidence="9">
    <location>
        <begin position="325"/>
        <end position="332"/>
    </location>
</feature>
<proteinExistence type="inferred from homology"/>
<keyword evidence="5 8" id="KW-0645">Protease</keyword>
<keyword evidence="4 8" id="KW-0031">Aminopeptidase</keyword>
<keyword evidence="8" id="KW-0963">Cytoplasm</keyword>
<feature type="active site" evidence="8">
    <location>
        <position position="257"/>
    </location>
</feature>
<dbReference type="GO" id="GO:0070006">
    <property type="term" value="F:metalloaminopeptidase activity"/>
    <property type="evidence" value="ECO:0007669"/>
    <property type="project" value="InterPro"/>
</dbReference>
<keyword evidence="6 8" id="KW-0378">Hydrolase</keyword>
<evidence type="ECO:0000256" key="1">
    <source>
        <dbReference type="ARBA" id="ARBA00000135"/>
    </source>
</evidence>
<evidence type="ECO:0000313" key="10">
    <source>
        <dbReference type="EMBL" id="AIZ36788.1"/>
    </source>
</evidence>
<dbReference type="PRINTS" id="PR00481">
    <property type="entry name" value="LAMNOPPTDASE"/>
</dbReference>
<dbReference type="GO" id="GO:0006508">
    <property type="term" value="P:proteolysis"/>
    <property type="evidence" value="ECO:0007669"/>
    <property type="project" value="UniProtKB-KW"/>
</dbReference>
<protein>
    <recommendedName>
        <fullName evidence="8">Probable cytosol aminopeptidase</fullName>
        <ecNumber evidence="8">3.4.11.1</ecNumber>
    </recommendedName>
    <alternativeName>
        <fullName evidence="8">Leucine aminopeptidase</fullName>
        <shortName evidence="8">LAP</shortName>
        <ecNumber evidence="8">3.4.11.10</ecNumber>
    </alternativeName>
    <alternativeName>
        <fullName evidence="8">Leucyl aminopeptidase</fullName>
    </alternativeName>
</protein>
<dbReference type="EC" id="3.4.11.10" evidence="8"/>
<dbReference type="PROSITE" id="PS00631">
    <property type="entry name" value="CYTOSOL_AP"/>
    <property type="match status" value="1"/>
</dbReference>
<dbReference type="InterPro" id="IPR008283">
    <property type="entry name" value="Peptidase_M17_N"/>
</dbReference>
<dbReference type="Pfam" id="PF00883">
    <property type="entry name" value="Peptidase_M17"/>
    <property type="match status" value="1"/>
</dbReference>
<keyword evidence="11" id="KW-1185">Reference proteome</keyword>
<dbReference type="NCBIfam" id="NF002073">
    <property type="entry name" value="PRK00913.1-2"/>
    <property type="match status" value="1"/>
</dbReference>
<evidence type="ECO:0000256" key="8">
    <source>
        <dbReference type="HAMAP-Rule" id="MF_00181"/>
    </source>
</evidence>
<dbReference type="MEROPS" id="M17.013"/>
<feature type="binding site" evidence="8">
    <location>
        <position position="245"/>
    </location>
    <ligand>
        <name>Mn(2+)</name>
        <dbReference type="ChEBI" id="CHEBI:29035"/>
        <label>2</label>
    </ligand>
</feature>
<comment type="subcellular location">
    <subcellularLocation>
        <location evidence="8">Cytoplasm</location>
    </subcellularLocation>
</comment>
<dbReference type="GO" id="GO:0005737">
    <property type="term" value="C:cytoplasm"/>
    <property type="evidence" value="ECO:0007669"/>
    <property type="project" value="UniProtKB-SubCell"/>
</dbReference>
<dbReference type="Pfam" id="PF02789">
    <property type="entry name" value="Peptidase_M17_N"/>
    <property type="match status" value="1"/>
</dbReference>
<comment type="cofactor">
    <cofactor evidence="8">
        <name>Mn(2+)</name>
        <dbReference type="ChEBI" id="CHEBI:29035"/>
    </cofactor>
    <text evidence="8">Binds 2 manganese ions per subunit.</text>
</comment>
<comment type="catalytic activity">
    <reaction evidence="1 8">
        <text>Release of an N-terminal amino acid, Xaa-|-Yaa-, in which Xaa is preferably Leu, but may be other amino acids including Pro although not Arg or Lys, and Yaa may be Pro. Amino acid amides and methyl esters are also readily hydrolyzed, but rates on arylamides are exceedingly low.</text>
        <dbReference type="EC" id="3.4.11.1"/>
    </reaction>
</comment>
<sequence length="480" mass="52674">MKFKIGNSGIVKVITLFDGNDVCGISEELKKYVKENKLFNGKRGEIFSNLGPNSENVILLGLGKEDEISLENIRRAFLSLGKILKSNNVKSCNIEIKKFDGICYKLTAQAMIEGIINVTYAFDNFLKEKKDKFDCEVFFTVLENKIEHVESGIKEIEAIMEAVFMCRDLVNRPANDIYPETLAKFAKEELEKVGVEVEVLEKKQIESLKMDAFLSVAQGSDLPPKFIIMKHLPNKDEKPIVLVGKGLTYDSGGYAIKPATGMVTMKTDMGGSASVISTMYAVGKMKVQRNVIALVASCENMINGHAYRNGDIISSMKGSTIEVINTDAEGRLTLADAIYYGASKLNPECIIDVATLTGACIQALGSRVIGAVSNNDEVFAKIKESADFMGEYLWRFPVYEEHKESVKGKVGDLLNVTAPGTGGAITAGVFLEHFVENTPWVHLDIAGPSYSNSAWGTNPEGASGTPVKTLYNFVKKYNKK</sequence>
<evidence type="ECO:0000313" key="11">
    <source>
        <dbReference type="Proteomes" id="UP000031386"/>
    </source>
</evidence>
<evidence type="ECO:0000256" key="5">
    <source>
        <dbReference type="ARBA" id="ARBA00022670"/>
    </source>
</evidence>